<accession>B4IRN0</accession>
<organism evidence="2">
    <name type="scientific">Drosophila persimilis</name>
    <name type="common">Fruit fly</name>
    <dbReference type="NCBI Taxonomy" id="7234"/>
    <lineage>
        <taxon>Eukaryota</taxon>
        <taxon>Metazoa</taxon>
        <taxon>Ecdysozoa</taxon>
        <taxon>Arthropoda</taxon>
        <taxon>Hexapoda</taxon>
        <taxon>Insecta</taxon>
        <taxon>Pterygota</taxon>
        <taxon>Neoptera</taxon>
        <taxon>Endopterygota</taxon>
        <taxon>Diptera</taxon>
        <taxon>Brachycera</taxon>
        <taxon>Muscomorpha</taxon>
        <taxon>Ephydroidea</taxon>
        <taxon>Drosophilidae</taxon>
        <taxon>Drosophila</taxon>
        <taxon>Sophophora</taxon>
    </lineage>
</organism>
<evidence type="ECO:0000313" key="2">
    <source>
        <dbReference type="Proteomes" id="UP000008744"/>
    </source>
</evidence>
<dbReference type="Proteomes" id="UP000008744">
    <property type="component" value="Unassembled WGS sequence"/>
</dbReference>
<feature type="non-terminal residue" evidence="1">
    <location>
        <position position="1"/>
    </location>
</feature>
<dbReference type="AlphaFoldDB" id="B4IRN0"/>
<keyword evidence="2" id="KW-1185">Reference proteome</keyword>
<name>B4IRN0_DROPE</name>
<reference evidence="1 2" key="1">
    <citation type="journal article" date="2007" name="Nature">
        <title>Evolution of genes and genomes on the Drosophila phylogeny.</title>
        <authorList>
            <consortium name="Drosophila 12 Genomes Consortium"/>
            <person name="Clark A.G."/>
            <person name="Eisen M.B."/>
            <person name="Smith D.R."/>
            <person name="Bergman C.M."/>
            <person name="Oliver B."/>
            <person name="Markow T.A."/>
            <person name="Kaufman T.C."/>
            <person name="Kellis M."/>
            <person name="Gelbart W."/>
            <person name="Iyer V.N."/>
            <person name="Pollard D.A."/>
            <person name="Sackton T.B."/>
            <person name="Larracuente A.M."/>
            <person name="Singh N.D."/>
            <person name="Abad J.P."/>
            <person name="Abt D.N."/>
            <person name="Adryan B."/>
            <person name="Aguade M."/>
            <person name="Akashi H."/>
            <person name="Anderson W.W."/>
            <person name="Aquadro C.F."/>
            <person name="Ardell D.H."/>
            <person name="Arguello R."/>
            <person name="Artieri C.G."/>
            <person name="Barbash D.A."/>
            <person name="Barker D."/>
            <person name="Barsanti P."/>
            <person name="Batterham P."/>
            <person name="Batzoglou S."/>
            <person name="Begun D."/>
            <person name="Bhutkar A."/>
            <person name="Blanco E."/>
            <person name="Bosak S.A."/>
            <person name="Bradley R.K."/>
            <person name="Brand A.D."/>
            <person name="Brent M.R."/>
            <person name="Brooks A.N."/>
            <person name="Brown R.H."/>
            <person name="Butlin R.K."/>
            <person name="Caggese C."/>
            <person name="Calvi B.R."/>
            <person name="Bernardo de Carvalho A."/>
            <person name="Caspi A."/>
            <person name="Castrezana S."/>
            <person name="Celniker S.E."/>
            <person name="Chang J.L."/>
            <person name="Chapple C."/>
            <person name="Chatterji S."/>
            <person name="Chinwalla A."/>
            <person name="Civetta A."/>
            <person name="Clifton S.W."/>
            <person name="Comeron J.M."/>
            <person name="Costello J.C."/>
            <person name="Coyne J.A."/>
            <person name="Daub J."/>
            <person name="David R.G."/>
            <person name="Delcher A.L."/>
            <person name="Delehaunty K."/>
            <person name="Do C.B."/>
            <person name="Ebling H."/>
            <person name="Edwards K."/>
            <person name="Eickbush T."/>
            <person name="Evans J.D."/>
            <person name="Filipski A."/>
            <person name="Findeiss S."/>
            <person name="Freyhult E."/>
            <person name="Fulton L."/>
            <person name="Fulton R."/>
            <person name="Garcia A.C."/>
            <person name="Gardiner A."/>
            <person name="Garfield D.A."/>
            <person name="Garvin B.E."/>
            <person name="Gibson G."/>
            <person name="Gilbert D."/>
            <person name="Gnerre S."/>
            <person name="Godfrey J."/>
            <person name="Good R."/>
            <person name="Gotea V."/>
            <person name="Gravely B."/>
            <person name="Greenberg A.J."/>
            <person name="Griffiths-Jones S."/>
            <person name="Gross S."/>
            <person name="Guigo R."/>
            <person name="Gustafson E.A."/>
            <person name="Haerty W."/>
            <person name="Hahn M.W."/>
            <person name="Halligan D.L."/>
            <person name="Halpern A.L."/>
            <person name="Halter G.M."/>
            <person name="Han M.V."/>
            <person name="Heger A."/>
            <person name="Hillier L."/>
            <person name="Hinrichs A.S."/>
            <person name="Holmes I."/>
            <person name="Hoskins R.A."/>
            <person name="Hubisz M.J."/>
            <person name="Hultmark D."/>
            <person name="Huntley M.A."/>
            <person name="Jaffe D.B."/>
            <person name="Jagadeeshan S."/>
            <person name="Jeck W.R."/>
            <person name="Johnson J."/>
            <person name="Jones C.D."/>
            <person name="Jordan W.C."/>
            <person name="Karpen G.H."/>
            <person name="Kataoka E."/>
            <person name="Keightley P.D."/>
            <person name="Kheradpour P."/>
            <person name="Kirkness E.F."/>
            <person name="Koerich L.B."/>
            <person name="Kristiansen K."/>
            <person name="Kudrna D."/>
            <person name="Kulathinal R.J."/>
            <person name="Kumar S."/>
            <person name="Kwok R."/>
            <person name="Lander E."/>
            <person name="Langley C.H."/>
            <person name="Lapoint R."/>
            <person name="Lazzaro B.P."/>
            <person name="Lee S.J."/>
            <person name="Levesque L."/>
            <person name="Li R."/>
            <person name="Lin C.F."/>
            <person name="Lin M.F."/>
            <person name="Lindblad-Toh K."/>
            <person name="Llopart A."/>
            <person name="Long M."/>
            <person name="Low L."/>
            <person name="Lozovsky E."/>
            <person name="Lu J."/>
            <person name="Luo M."/>
            <person name="Machado C.A."/>
            <person name="Makalowski W."/>
            <person name="Marzo M."/>
            <person name="Matsuda M."/>
            <person name="Matzkin L."/>
            <person name="McAllister B."/>
            <person name="McBride C.S."/>
            <person name="McKernan B."/>
            <person name="McKernan K."/>
            <person name="Mendez-Lago M."/>
            <person name="Minx P."/>
            <person name="Mollenhauer M.U."/>
            <person name="Montooth K."/>
            <person name="Mount S.M."/>
            <person name="Mu X."/>
            <person name="Myers E."/>
            <person name="Negre B."/>
            <person name="Newfeld S."/>
            <person name="Nielsen R."/>
            <person name="Noor M.A."/>
            <person name="O'Grady P."/>
            <person name="Pachter L."/>
            <person name="Papaceit M."/>
            <person name="Parisi M.J."/>
            <person name="Parisi M."/>
            <person name="Parts L."/>
            <person name="Pedersen J.S."/>
            <person name="Pesole G."/>
            <person name="Phillippy A.M."/>
            <person name="Ponting C.P."/>
            <person name="Pop M."/>
            <person name="Porcelli D."/>
            <person name="Powell J.R."/>
            <person name="Prohaska S."/>
            <person name="Pruitt K."/>
            <person name="Puig M."/>
            <person name="Quesneville H."/>
            <person name="Ram K.R."/>
            <person name="Rand D."/>
            <person name="Rasmussen M.D."/>
            <person name="Reed L.K."/>
            <person name="Reenan R."/>
            <person name="Reily A."/>
            <person name="Remington K.A."/>
            <person name="Rieger T.T."/>
            <person name="Ritchie M.G."/>
            <person name="Robin C."/>
            <person name="Rogers Y.H."/>
            <person name="Rohde C."/>
            <person name="Rozas J."/>
            <person name="Rubenfield M.J."/>
            <person name="Ruiz A."/>
            <person name="Russo S."/>
            <person name="Salzberg S.L."/>
            <person name="Sanchez-Gracia A."/>
            <person name="Saranga D.J."/>
            <person name="Sato H."/>
            <person name="Schaeffer S.W."/>
            <person name="Schatz M.C."/>
            <person name="Schlenke T."/>
            <person name="Schwartz R."/>
            <person name="Segarra C."/>
            <person name="Singh R.S."/>
            <person name="Sirot L."/>
            <person name="Sirota M."/>
            <person name="Sisneros N.B."/>
            <person name="Smith C.D."/>
            <person name="Smith T.F."/>
            <person name="Spieth J."/>
            <person name="Stage D.E."/>
            <person name="Stark A."/>
            <person name="Stephan W."/>
            <person name="Strausberg R.L."/>
            <person name="Strempel S."/>
            <person name="Sturgill D."/>
            <person name="Sutton G."/>
            <person name="Sutton G.G."/>
            <person name="Tao W."/>
            <person name="Teichmann S."/>
            <person name="Tobari Y.N."/>
            <person name="Tomimura Y."/>
            <person name="Tsolas J.M."/>
            <person name="Valente V.L."/>
            <person name="Venter E."/>
            <person name="Venter J.C."/>
            <person name="Vicario S."/>
            <person name="Vieira F.G."/>
            <person name="Vilella A.J."/>
            <person name="Villasante A."/>
            <person name="Walenz B."/>
            <person name="Wang J."/>
            <person name="Wasserman M."/>
            <person name="Watts T."/>
            <person name="Wilson D."/>
            <person name="Wilson R.K."/>
            <person name="Wing R.A."/>
            <person name="Wolfner M.F."/>
            <person name="Wong A."/>
            <person name="Wong G.K."/>
            <person name="Wu C.I."/>
            <person name="Wu G."/>
            <person name="Yamamoto D."/>
            <person name="Yang H.P."/>
            <person name="Yang S.P."/>
            <person name="Yorke J.A."/>
            <person name="Yoshida K."/>
            <person name="Zdobnov E."/>
            <person name="Zhang P."/>
            <person name="Zhang Y."/>
            <person name="Zimin A.V."/>
            <person name="Baldwin J."/>
            <person name="Abdouelleil A."/>
            <person name="Abdulkadir J."/>
            <person name="Abebe A."/>
            <person name="Abera B."/>
            <person name="Abreu J."/>
            <person name="Acer S.C."/>
            <person name="Aftuck L."/>
            <person name="Alexander A."/>
            <person name="An P."/>
            <person name="Anderson E."/>
            <person name="Anderson S."/>
            <person name="Arachi H."/>
            <person name="Azer M."/>
            <person name="Bachantsang P."/>
            <person name="Barry A."/>
            <person name="Bayul T."/>
            <person name="Berlin A."/>
            <person name="Bessette D."/>
            <person name="Bloom T."/>
            <person name="Blye J."/>
            <person name="Boguslavskiy L."/>
            <person name="Bonnet C."/>
            <person name="Boukhgalter B."/>
            <person name="Bourzgui I."/>
            <person name="Brown A."/>
            <person name="Cahill P."/>
            <person name="Channer S."/>
            <person name="Cheshatsang Y."/>
            <person name="Chuda L."/>
            <person name="Citroen M."/>
            <person name="Collymore A."/>
            <person name="Cooke P."/>
            <person name="Costello M."/>
            <person name="D'Aco K."/>
            <person name="Daza R."/>
            <person name="De Haan G."/>
            <person name="DeGray S."/>
            <person name="DeMaso C."/>
            <person name="Dhargay N."/>
            <person name="Dooley K."/>
            <person name="Dooley E."/>
            <person name="Doricent M."/>
            <person name="Dorje P."/>
            <person name="Dorjee K."/>
            <person name="Dupes A."/>
            <person name="Elong R."/>
            <person name="Falk J."/>
            <person name="Farina A."/>
            <person name="Faro S."/>
            <person name="Ferguson D."/>
            <person name="Fisher S."/>
            <person name="Foley C.D."/>
            <person name="Franke A."/>
            <person name="Friedrich D."/>
            <person name="Gadbois L."/>
            <person name="Gearin G."/>
            <person name="Gearin C.R."/>
            <person name="Giannoukos G."/>
            <person name="Goode T."/>
            <person name="Graham J."/>
            <person name="Grandbois E."/>
            <person name="Grewal S."/>
            <person name="Gyaltsen K."/>
            <person name="Hafez N."/>
            <person name="Hagos B."/>
            <person name="Hall J."/>
            <person name="Henson C."/>
            <person name="Hollinger A."/>
            <person name="Honan T."/>
            <person name="Huard M.D."/>
            <person name="Hughes L."/>
            <person name="Hurhula B."/>
            <person name="Husby M.E."/>
            <person name="Kamat A."/>
            <person name="Kanga B."/>
            <person name="Kashin S."/>
            <person name="Khazanovich D."/>
            <person name="Kisner P."/>
            <person name="Lance K."/>
            <person name="Lara M."/>
            <person name="Lee W."/>
            <person name="Lennon N."/>
            <person name="Letendre F."/>
            <person name="LeVine R."/>
            <person name="Lipovsky A."/>
            <person name="Liu X."/>
            <person name="Liu J."/>
            <person name="Liu S."/>
            <person name="Lokyitsang T."/>
            <person name="Lokyitsang Y."/>
            <person name="Lubonja R."/>
            <person name="Lui A."/>
            <person name="MacDonald P."/>
            <person name="Magnisalis V."/>
            <person name="Maru K."/>
            <person name="Matthews C."/>
            <person name="McCusker W."/>
            <person name="McDonough S."/>
            <person name="Mehta T."/>
            <person name="Meldrim J."/>
            <person name="Meneus L."/>
            <person name="Mihai O."/>
            <person name="Mihalev A."/>
            <person name="Mihova T."/>
            <person name="Mittelman R."/>
            <person name="Mlenga V."/>
            <person name="Montmayeur A."/>
            <person name="Mulrain L."/>
            <person name="Navidi A."/>
            <person name="Naylor J."/>
            <person name="Negash T."/>
            <person name="Nguyen T."/>
            <person name="Nguyen N."/>
            <person name="Nicol R."/>
            <person name="Norbu C."/>
            <person name="Norbu N."/>
            <person name="Novod N."/>
            <person name="O'Neill B."/>
            <person name="Osman S."/>
            <person name="Markiewicz E."/>
            <person name="Oyono O.L."/>
            <person name="Patti C."/>
            <person name="Phunkhang P."/>
            <person name="Pierre F."/>
            <person name="Priest M."/>
            <person name="Raghuraman S."/>
            <person name="Rege F."/>
            <person name="Reyes R."/>
            <person name="Rise C."/>
            <person name="Rogov P."/>
            <person name="Ross K."/>
            <person name="Ryan E."/>
            <person name="Settipalli S."/>
            <person name="Shea T."/>
            <person name="Sherpa N."/>
            <person name="Shi L."/>
            <person name="Shih D."/>
            <person name="Sparrow T."/>
            <person name="Spaulding J."/>
            <person name="Stalker J."/>
            <person name="Stange-Thomann N."/>
            <person name="Stavropoulos S."/>
            <person name="Stone C."/>
            <person name="Strader C."/>
            <person name="Tesfaye S."/>
            <person name="Thomson T."/>
            <person name="Thoulutsang Y."/>
            <person name="Thoulutsang D."/>
            <person name="Topham K."/>
            <person name="Topping I."/>
            <person name="Tsamla T."/>
            <person name="Vassiliev H."/>
            <person name="Vo A."/>
            <person name="Wangchuk T."/>
            <person name="Wangdi T."/>
            <person name="Weiand M."/>
            <person name="Wilkinson J."/>
            <person name="Wilson A."/>
            <person name="Yadav S."/>
            <person name="Young G."/>
            <person name="Yu Q."/>
            <person name="Zembek L."/>
            <person name="Zhong D."/>
            <person name="Zimmer A."/>
            <person name="Zwirko Z."/>
            <person name="Jaffe D.B."/>
            <person name="Alvarez P."/>
            <person name="Brockman W."/>
            <person name="Butler J."/>
            <person name="Chin C."/>
            <person name="Gnerre S."/>
            <person name="Grabherr M."/>
            <person name="Kleber M."/>
            <person name="Mauceli E."/>
            <person name="MacCallum I."/>
        </authorList>
    </citation>
    <scope>NUCLEOTIDE SEQUENCE [LARGE SCALE GENOMIC DNA]</scope>
    <source>
        <strain evidence="2">MSH-3 / Tucson 14011-0111.49</strain>
    </source>
</reference>
<evidence type="ECO:0000313" key="1">
    <source>
        <dbReference type="EMBL" id="EDW37817.1"/>
    </source>
</evidence>
<dbReference type="HOGENOM" id="CLU_2838488_0_0_1"/>
<gene>
    <name evidence="1" type="primary">Dper\GL21442</name>
    <name evidence="1" type="ORF">Dper_GL21442</name>
</gene>
<protein>
    <submittedName>
        <fullName evidence="1">GL21442</fullName>
    </submittedName>
</protein>
<dbReference type="EMBL" id="CH694851">
    <property type="protein sequence ID" value="EDW37817.1"/>
    <property type="molecule type" value="Genomic_DNA"/>
</dbReference>
<proteinExistence type="predicted"/>
<sequence>GKEEVPGRTSAGITGRCLQEDATATTGLCEKYLDSRGLQNPLNTAATVHTPLSGQLRAILAYVGPH</sequence>